<comment type="similarity">
    <text evidence="2">Belongs to the ADIPOR family.</text>
</comment>
<sequence>MASAPRLRVSTPQPSEAHNGRRMESTSNTTSKAGKAGRPALLWFDEMPEWFQRESNPWILHSYRPISYSTYTSFCSWSYIHNESVNIFCHLIPAVFFLFGVWYIQQYLDSRYAGVTGADFIAFTIFMLTAVACLLLSATYHTLMNHSQHMEHFCLRLDMLGVVLFILGDLVLGIYMVFWCEPLQRKIYWSTIGVFGTLTIVMTMHPKFQGAKYRTFRALMFVATGLCGVAPLIHGLKVFGMLRMMRKAFPHTMAKAGCLLSGTWFYVTRFPESRYPGKFNLWGSHSIFHVLVVCAAVVQLTGYLDAFDYAYENITCPAL</sequence>
<feature type="transmembrane region" description="Helical" evidence="8">
    <location>
        <begin position="279"/>
        <end position="300"/>
    </location>
</feature>
<gene>
    <name evidence="9" type="ORF">DM02DRAFT_683218</name>
</gene>
<feature type="transmembrane region" description="Helical" evidence="8">
    <location>
        <begin position="155"/>
        <end position="175"/>
    </location>
</feature>
<keyword evidence="3 8" id="KW-0812">Transmembrane</keyword>
<feature type="binding site" evidence="6">
    <location>
        <position position="141"/>
    </location>
    <ligand>
        <name>Zn(2+)</name>
        <dbReference type="ChEBI" id="CHEBI:29105"/>
    </ligand>
</feature>
<feature type="transmembrane region" description="Helical" evidence="8">
    <location>
        <begin position="187"/>
        <end position="204"/>
    </location>
</feature>
<proteinExistence type="inferred from homology"/>
<protein>
    <submittedName>
        <fullName evidence="9">Hemolysin-III family protein</fullName>
    </submittedName>
</protein>
<feature type="region of interest" description="Disordered" evidence="7">
    <location>
        <begin position="1"/>
        <end position="34"/>
    </location>
</feature>
<dbReference type="GO" id="GO:0006882">
    <property type="term" value="P:intracellular zinc ion homeostasis"/>
    <property type="evidence" value="ECO:0007669"/>
    <property type="project" value="TreeGrafter"/>
</dbReference>
<evidence type="ECO:0000256" key="3">
    <source>
        <dbReference type="ARBA" id="ARBA00022692"/>
    </source>
</evidence>
<keyword evidence="6" id="KW-0479">Metal-binding</keyword>
<dbReference type="GO" id="GO:0016020">
    <property type="term" value="C:membrane"/>
    <property type="evidence" value="ECO:0007669"/>
    <property type="project" value="UniProtKB-SubCell"/>
</dbReference>
<evidence type="ECO:0000313" key="10">
    <source>
        <dbReference type="Proteomes" id="UP000244855"/>
    </source>
</evidence>
<feature type="transmembrane region" description="Helical" evidence="8">
    <location>
        <begin position="87"/>
        <end position="108"/>
    </location>
</feature>
<evidence type="ECO:0000256" key="1">
    <source>
        <dbReference type="ARBA" id="ARBA00004141"/>
    </source>
</evidence>
<accession>A0A2V1CWX2</accession>
<evidence type="ECO:0000313" key="9">
    <source>
        <dbReference type="EMBL" id="PVH90238.1"/>
    </source>
</evidence>
<keyword evidence="4 8" id="KW-1133">Transmembrane helix</keyword>
<dbReference type="GO" id="GO:0038023">
    <property type="term" value="F:signaling receptor activity"/>
    <property type="evidence" value="ECO:0007669"/>
    <property type="project" value="TreeGrafter"/>
</dbReference>
<keyword evidence="10" id="KW-1185">Reference proteome</keyword>
<feature type="transmembrane region" description="Helical" evidence="8">
    <location>
        <begin position="248"/>
        <end position="267"/>
    </location>
</feature>
<keyword evidence="6" id="KW-0862">Zinc</keyword>
<evidence type="ECO:0000256" key="5">
    <source>
        <dbReference type="ARBA" id="ARBA00023136"/>
    </source>
</evidence>
<dbReference type="OrthoDB" id="529367at2759"/>
<feature type="transmembrane region" description="Helical" evidence="8">
    <location>
        <begin position="120"/>
        <end position="143"/>
    </location>
</feature>
<dbReference type="PANTHER" id="PTHR20855">
    <property type="entry name" value="ADIPOR/PROGESTIN RECEPTOR-RELATED"/>
    <property type="match status" value="1"/>
</dbReference>
<name>A0A2V1CWX2_9PLEO</name>
<keyword evidence="5 8" id="KW-0472">Membrane</keyword>
<dbReference type="EMBL" id="KZ806516">
    <property type="protein sequence ID" value="PVH90238.1"/>
    <property type="molecule type" value="Genomic_DNA"/>
</dbReference>
<dbReference type="Proteomes" id="UP000244855">
    <property type="component" value="Unassembled WGS sequence"/>
</dbReference>
<feature type="binding site" evidence="6">
    <location>
        <position position="285"/>
    </location>
    <ligand>
        <name>Zn(2+)</name>
        <dbReference type="ChEBI" id="CHEBI:29105"/>
    </ligand>
</feature>
<reference evidence="9 10" key="1">
    <citation type="journal article" date="2018" name="Sci. Rep.">
        <title>Comparative genomics provides insights into the lifestyle and reveals functional heterogeneity of dark septate endophytic fungi.</title>
        <authorList>
            <person name="Knapp D.G."/>
            <person name="Nemeth J.B."/>
            <person name="Barry K."/>
            <person name="Hainaut M."/>
            <person name="Henrissat B."/>
            <person name="Johnson J."/>
            <person name="Kuo A."/>
            <person name="Lim J.H.P."/>
            <person name="Lipzen A."/>
            <person name="Nolan M."/>
            <person name="Ohm R.A."/>
            <person name="Tamas L."/>
            <person name="Grigoriev I.V."/>
            <person name="Spatafora J.W."/>
            <person name="Nagy L.G."/>
            <person name="Kovacs G.M."/>
        </authorList>
    </citation>
    <scope>NUCLEOTIDE SEQUENCE [LARGE SCALE GENOMIC DNA]</scope>
    <source>
        <strain evidence="9 10">DSE2036</strain>
    </source>
</reference>
<evidence type="ECO:0000256" key="8">
    <source>
        <dbReference type="SAM" id="Phobius"/>
    </source>
</evidence>
<feature type="binding site" evidence="6">
    <location>
        <position position="289"/>
    </location>
    <ligand>
        <name>Zn(2+)</name>
        <dbReference type="ChEBI" id="CHEBI:29105"/>
    </ligand>
</feature>
<evidence type="ECO:0000256" key="2">
    <source>
        <dbReference type="ARBA" id="ARBA00007018"/>
    </source>
</evidence>
<dbReference type="InterPro" id="IPR004254">
    <property type="entry name" value="AdipoR/HlyIII-related"/>
</dbReference>
<organism evidence="9 10">
    <name type="scientific">Periconia macrospinosa</name>
    <dbReference type="NCBI Taxonomy" id="97972"/>
    <lineage>
        <taxon>Eukaryota</taxon>
        <taxon>Fungi</taxon>
        <taxon>Dikarya</taxon>
        <taxon>Ascomycota</taxon>
        <taxon>Pezizomycotina</taxon>
        <taxon>Dothideomycetes</taxon>
        <taxon>Pleosporomycetidae</taxon>
        <taxon>Pleosporales</taxon>
        <taxon>Massarineae</taxon>
        <taxon>Periconiaceae</taxon>
        <taxon>Periconia</taxon>
    </lineage>
</organism>
<comment type="subcellular location">
    <subcellularLocation>
        <location evidence="1">Membrane</location>
        <topology evidence="1">Multi-pass membrane protein</topology>
    </subcellularLocation>
</comment>
<evidence type="ECO:0000256" key="7">
    <source>
        <dbReference type="SAM" id="MobiDB-lite"/>
    </source>
</evidence>
<dbReference type="AlphaFoldDB" id="A0A2V1CWX2"/>
<evidence type="ECO:0000256" key="6">
    <source>
        <dbReference type="PIRSR" id="PIRSR604254-1"/>
    </source>
</evidence>
<evidence type="ECO:0000256" key="4">
    <source>
        <dbReference type="ARBA" id="ARBA00022989"/>
    </source>
</evidence>
<dbReference type="PANTHER" id="PTHR20855:SF52">
    <property type="entry name" value="ADIPONECTIN RECEPTOR PROTEIN"/>
    <property type="match status" value="1"/>
</dbReference>
<feature type="transmembrane region" description="Helical" evidence="8">
    <location>
        <begin position="216"/>
        <end position="236"/>
    </location>
</feature>
<dbReference type="STRING" id="97972.A0A2V1CWX2"/>
<dbReference type="GO" id="GO:0046872">
    <property type="term" value="F:metal ion binding"/>
    <property type="evidence" value="ECO:0007669"/>
    <property type="project" value="UniProtKB-KW"/>
</dbReference>
<dbReference type="Pfam" id="PF03006">
    <property type="entry name" value="HlyIII"/>
    <property type="match status" value="1"/>
</dbReference>